<proteinExistence type="predicted"/>
<evidence type="ECO:0000256" key="1">
    <source>
        <dbReference type="SAM" id="MobiDB-lite"/>
    </source>
</evidence>
<name>A0A9P9WW34_9PEZI</name>
<evidence type="ECO:0000313" key="3">
    <source>
        <dbReference type="Proteomes" id="UP000829685"/>
    </source>
</evidence>
<dbReference type="EMBL" id="JAFIMR010000003">
    <property type="protein sequence ID" value="KAI1880315.1"/>
    <property type="molecule type" value="Genomic_DNA"/>
</dbReference>
<dbReference type="PANTHER" id="PTHR32387">
    <property type="entry name" value="WU:FJ29H11"/>
    <property type="match status" value="1"/>
</dbReference>
<dbReference type="Proteomes" id="UP000829685">
    <property type="component" value="Unassembled WGS sequence"/>
</dbReference>
<dbReference type="Gene3D" id="3.30.565.10">
    <property type="entry name" value="Histidine kinase-like ATPase, C-terminal domain"/>
    <property type="match status" value="1"/>
</dbReference>
<dbReference type="InterPro" id="IPR036890">
    <property type="entry name" value="HATPase_C_sf"/>
</dbReference>
<organism evidence="2 3">
    <name type="scientific">Neoarthrinium moseri</name>
    <dbReference type="NCBI Taxonomy" id="1658444"/>
    <lineage>
        <taxon>Eukaryota</taxon>
        <taxon>Fungi</taxon>
        <taxon>Dikarya</taxon>
        <taxon>Ascomycota</taxon>
        <taxon>Pezizomycotina</taxon>
        <taxon>Sordariomycetes</taxon>
        <taxon>Xylariomycetidae</taxon>
        <taxon>Amphisphaeriales</taxon>
        <taxon>Apiosporaceae</taxon>
        <taxon>Neoarthrinium</taxon>
    </lineage>
</organism>
<comment type="caution">
    <text evidence="2">The sequence shown here is derived from an EMBL/GenBank/DDBJ whole genome shotgun (WGS) entry which is preliminary data.</text>
</comment>
<dbReference type="PANTHER" id="PTHR32387:SF0">
    <property type="entry name" value="PROTEIN NO VEIN"/>
    <property type="match status" value="1"/>
</dbReference>
<dbReference type="InterPro" id="IPR052957">
    <property type="entry name" value="Auxin_embryo_med"/>
</dbReference>
<sequence>MADDPDRPSCKAEADAHITSIRSEYFGSERLKDVVKKLQKVLSEQLYHHDGHFLLETLQNADDAEFGSRVPTLTFSLSRENGFTLLIQSNEKGFTKNDVESICGLGNSTNGYYHFKFDRTQELGLINPILGNAAKSGKTTGSQILLHLNDEAAYHRVERELKALDPQSMLFLKNLRRISFESTNHNMHLVMTSASLHGVPTRTISIEDKVSGESRTKPFYCMKHEVSDMAPHESRLDVNRTIVEVAFPIEEDGTPRQSNQKTYAFLPINDYGFKFAINADLILTSSRESFQESLPWNISLQTGIVNGIVGSLSRLAQIPMLQYTWFRWLQVARGTSTYWITVEDLIFSQLGNRLLFKSLDPSLERVQAANLYFIPEKYRFEDGLLVEHSPSFRKYLSREYDNDYKELSMRSIIRKLGVKEMDNSFFLHELRDWLLSEDGAKTHRTLSWLVSVAEVFNTVYTEQAELRKLPIIPLGNDEWASANTPGLYLECKISGHVPPDTEFQVADPEAVRNSTLRSFFIALGLATLDADKVCNKILEAHDAARYNRHNLCGKRLDDWVADISFFFINIIHHKYFETICSSDGEKMNHFGDWLQDHCGMRYYPRLTYKPHQQEVRLDRQMEFFVQKDKVGLLRELCDRWAEHSKPYDHGSKEVLLKGIKAVKFLCRDGVRRQLPEVAWNNGESEAFSQICPDIPYLDLPEGPGWKTFLPKLEVTTTLSVQALLYQLEFLARNQARMADYDIGKLYLHLHTSLPREVKQIQELAEKSNVVYIPTTRTWVSHKACVWKSAFDLKSKIVLEDHYPECSKLFGQIIPVSNAGAADYIEDSVSIIMEGSDGTAATRAISFLKRLDAISGPSMSNEIIKLKSLKIFPVHCPTYGMETQARFLDIREDSTDKWYIADRTSLQDAFRGRVPLLEIDQADVPEIIKIIEYLNLKTRLLSQAVKVEVHSGGTEVEHFERTSELRKKLGYILEIVNITEAAHTQYISNIRVFMVNELCVTRILDSVTIQARSKYVHVIERSDHVDIWIPHNEDKRKVPQELARHFCDHFHIEDYKHHELVEDILASSLSDIPSVLEDSGLDSGSNAQLISKISAEREGSSPSSAPITPPLRMESSNGLPTIAEATLPLTCSVVSPPSASPAKREFQNNDRSTLEVWERAGVDGEEYMNGLFSESIKDWCTIDNWTSNLRKYCGYPPFCETGGNADFTYVDKVGEMKKLLQNWMKKGTEALSHIPEAVRYHIELKTSSGDLEEEFHLSGGQMRTARQCHLNRLTDEAADVYVLIRLYNFRQVEKGIKVCVDPWSDNDVAFWFPDDVQGWVVKRNTMKAQRQPQRGA</sequence>
<protein>
    <submittedName>
        <fullName evidence="2">Uncharacterized protein</fullName>
    </submittedName>
</protein>
<accession>A0A9P9WW34</accession>
<keyword evidence="3" id="KW-1185">Reference proteome</keyword>
<reference evidence="2" key="1">
    <citation type="submission" date="2021-03" db="EMBL/GenBank/DDBJ databases">
        <title>Revisited historic fungal species revealed as producer of novel bioactive compounds through whole genome sequencing and comparative genomics.</title>
        <authorList>
            <person name="Vignolle G.A."/>
            <person name="Hochenegger N."/>
            <person name="Mach R.L."/>
            <person name="Mach-Aigner A.R."/>
            <person name="Javad Rahimi M."/>
            <person name="Salim K.A."/>
            <person name="Chan C.M."/>
            <person name="Lim L.B.L."/>
            <person name="Cai F."/>
            <person name="Druzhinina I.S."/>
            <person name="U'Ren J.M."/>
            <person name="Derntl C."/>
        </authorList>
    </citation>
    <scope>NUCLEOTIDE SEQUENCE</scope>
    <source>
        <strain evidence="2">TUCIM 5799</strain>
    </source>
</reference>
<dbReference type="SUPFAM" id="SSF55874">
    <property type="entry name" value="ATPase domain of HSP90 chaperone/DNA topoisomerase II/histidine kinase"/>
    <property type="match status" value="1"/>
</dbReference>
<evidence type="ECO:0000313" key="2">
    <source>
        <dbReference type="EMBL" id="KAI1880315.1"/>
    </source>
</evidence>
<gene>
    <name evidence="2" type="ORF">JX265_001936</name>
</gene>
<feature type="region of interest" description="Disordered" evidence="1">
    <location>
        <begin position="1092"/>
        <end position="1115"/>
    </location>
</feature>